<dbReference type="InterPro" id="IPR023313">
    <property type="entry name" value="UBQ-conjugating_AS"/>
</dbReference>
<protein>
    <submittedName>
        <fullName evidence="5">Ubiquitin-conjugating enzyme E2</fullName>
    </submittedName>
    <submittedName>
        <fullName evidence="6">Ubiquitin-conjugating_enzyme E2</fullName>
    </submittedName>
</protein>
<evidence type="ECO:0000256" key="2">
    <source>
        <dbReference type="ARBA" id="ARBA00022786"/>
    </source>
</evidence>
<gene>
    <name evidence="6" type="ORF">HINF_LOCUS58959</name>
    <name evidence="5" type="ORF">HINF_LOCUS8543</name>
</gene>
<proteinExistence type="predicted"/>
<dbReference type="Gene3D" id="3.10.110.10">
    <property type="entry name" value="Ubiquitin Conjugating Enzyme"/>
    <property type="match status" value="1"/>
</dbReference>
<comment type="caution">
    <text evidence="5">The sequence shown here is derived from an EMBL/GenBank/DDBJ whole genome shotgun (WGS) entry which is preliminary data.</text>
</comment>
<dbReference type="InterPro" id="IPR050113">
    <property type="entry name" value="Ub_conjugating_enzyme"/>
</dbReference>
<dbReference type="Proteomes" id="UP001642409">
    <property type="component" value="Unassembled WGS sequence"/>
</dbReference>
<accession>A0AA86NKY3</accession>
<keyword evidence="2" id="KW-0833">Ubl conjugation pathway</keyword>
<dbReference type="PROSITE" id="PS50127">
    <property type="entry name" value="UBC_2"/>
    <property type="match status" value="1"/>
</dbReference>
<dbReference type="InterPro" id="IPR000608">
    <property type="entry name" value="UBC"/>
</dbReference>
<name>A0AA86NKY3_9EUKA</name>
<evidence type="ECO:0000313" key="7">
    <source>
        <dbReference type="Proteomes" id="UP001642409"/>
    </source>
</evidence>
<dbReference type="EMBL" id="CATOUU010000205">
    <property type="protein sequence ID" value="CAI9920898.1"/>
    <property type="molecule type" value="Genomic_DNA"/>
</dbReference>
<evidence type="ECO:0000256" key="3">
    <source>
        <dbReference type="PROSITE-ProRule" id="PRU10133"/>
    </source>
</evidence>
<dbReference type="SMART" id="SM00212">
    <property type="entry name" value="UBCc"/>
    <property type="match status" value="1"/>
</dbReference>
<keyword evidence="7" id="KW-1185">Reference proteome</keyword>
<keyword evidence="1" id="KW-0808">Transferase</keyword>
<dbReference type="GO" id="GO:0016740">
    <property type="term" value="F:transferase activity"/>
    <property type="evidence" value="ECO:0007669"/>
    <property type="project" value="UniProtKB-KW"/>
</dbReference>
<dbReference type="PANTHER" id="PTHR24067">
    <property type="entry name" value="UBIQUITIN-CONJUGATING ENZYME E2"/>
    <property type="match status" value="1"/>
</dbReference>
<evidence type="ECO:0000256" key="1">
    <source>
        <dbReference type="ARBA" id="ARBA00022679"/>
    </source>
</evidence>
<dbReference type="InterPro" id="IPR016135">
    <property type="entry name" value="UBQ-conjugating_enzyme/RWD"/>
</dbReference>
<evidence type="ECO:0000259" key="4">
    <source>
        <dbReference type="PROSITE" id="PS50127"/>
    </source>
</evidence>
<feature type="domain" description="UBC core" evidence="4">
    <location>
        <begin position="1"/>
        <end position="150"/>
    </location>
</feature>
<reference evidence="6 7" key="2">
    <citation type="submission" date="2024-07" db="EMBL/GenBank/DDBJ databases">
        <authorList>
            <person name="Akdeniz Z."/>
        </authorList>
    </citation>
    <scope>NUCLEOTIDE SEQUENCE [LARGE SCALE GENOMIC DNA]</scope>
</reference>
<dbReference type="PROSITE" id="PS00183">
    <property type="entry name" value="UBC_1"/>
    <property type="match status" value="1"/>
</dbReference>
<dbReference type="Pfam" id="PF00179">
    <property type="entry name" value="UQ_con"/>
    <property type="match status" value="1"/>
</dbReference>
<feature type="active site" description="Glycyl thioester intermediate" evidence="3">
    <location>
        <position position="87"/>
    </location>
</feature>
<organism evidence="5">
    <name type="scientific">Hexamita inflata</name>
    <dbReference type="NCBI Taxonomy" id="28002"/>
    <lineage>
        <taxon>Eukaryota</taxon>
        <taxon>Metamonada</taxon>
        <taxon>Diplomonadida</taxon>
        <taxon>Hexamitidae</taxon>
        <taxon>Hexamitinae</taxon>
        <taxon>Hexamita</taxon>
    </lineage>
</organism>
<sequence length="543" mass="63868">MSKQMQIQMRELMRNYPIFNQSTSKDGSAYFETYFFAFEDKNSPFNCKMIKAVITLTNAFPHKSPSIGVAPNSIWHPNVDFESGSVCVNLLNQQWHDKMELKSILELILPTLLENPGTKDPLNAIAAKQYDQRRQTFNQEVNQRYKPVSDAEFKNNVNVKISDAFRVQYDKYILVRDLKQTPVQPITEPVRPIMIESDESEYEEQFEGEEYGEEVESDDSINEDLAVHHMLQDIGQHINLENAGLDMINMLQNVFENQLGLMQNQRPQRPNQRPQIRLPQPIQRVERNENVHVVVHFQEEIYNEVLHENYPAQNLYNEIAEIVPRTDLGFQLRVGAKNGPLLESDQRPLRHLNQQNLNLFLEFRERERNAFWFVFEEEKFPFQSTYAKDDKVIALFRKNAVVRELDLGATDVYRFFLIDKVEADFYEEKGQIHQLFDSAHQINALDSLKEQNAFYIYAEVVHMPEFRFNRFVKHDPNQFRYITVQTKTYSFKIPVSKETRNSEIKQYFRIQQLIGLVNGKNKVRIPDNCCLYDAFDISVLILE</sequence>
<dbReference type="EMBL" id="CAXDID020000335">
    <property type="protein sequence ID" value="CAL6078555.1"/>
    <property type="molecule type" value="Genomic_DNA"/>
</dbReference>
<reference evidence="5" key="1">
    <citation type="submission" date="2023-06" db="EMBL/GenBank/DDBJ databases">
        <authorList>
            <person name="Kurt Z."/>
        </authorList>
    </citation>
    <scope>NUCLEOTIDE SEQUENCE</scope>
</reference>
<dbReference type="SUPFAM" id="SSF54495">
    <property type="entry name" value="UBC-like"/>
    <property type="match status" value="1"/>
</dbReference>
<dbReference type="AlphaFoldDB" id="A0AA86NKY3"/>
<evidence type="ECO:0000313" key="5">
    <source>
        <dbReference type="EMBL" id="CAI9920898.1"/>
    </source>
</evidence>
<evidence type="ECO:0000313" key="6">
    <source>
        <dbReference type="EMBL" id="CAL6078555.1"/>
    </source>
</evidence>